<keyword evidence="3" id="KW-1185">Reference proteome</keyword>
<accession>A0ABV6TAP1</accession>
<protein>
    <submittedName>
        <fullName evidence="2">Uncharacterized protein</fullName>
    </submittedName>
</protein>
<gene>
    <name evidence="2" type="ORF">ACFH04_03700</name>
</gene>
<feature type="compositionally biased region" description="Low complexity" evidence="1">
    <location>
        <begin position="545"/>
        <end position="557"/>
    </location>
</feature>
<organism evidence="2 3">
    <name type="scientific">Streptomyces noboritoensis</name>
    <dbReference type="NCBI Taxonomy" id="67337"/>
    <lineage>
        <taxon>Bacteria</taxon>
        <taxon>Bacillati</taxon>
        <taxon>Actinomycetota</taxon>
        <taxon>Actinomycetes</taxon>
        <taxon>Kitasatosporales</taxon>
        <taxon>Streptomycetaceae</taxon>
        <taxon>Streptomyces</taxon>
    </lineage>
</organism>
<feature type="region of interest" description="Disordered" evidence="1">
    <location>
        <begin position="545"/>
        <end position="629"/>
    </location>
</feature>
<dbReference type="Proteomes" id="UP001589887">
    <property type="component" value="Unassembled WGS sequence"/>
</dbReference>
<comment type="caution">
    <text evidence="2">The sequence shown here is derived from an EMBL/GenBank/DDBJ whole genome shotgun (WGS) entry which is preliminary data.</text>
</comment>
<evidence type="ECO:0000256" key="1">
    <source>
        <dbReference type="SAM" id="MobiDB-lite"/>
    </source>
</evidence>
<feature type="region of interest" description="Disordered" evidence="1">
    <location>
        <begin position="344"/>
        <end position="391"/>
    </location>
</feature>
<reference evidence="2 3" key="1">
    <citation type="submission" date="2024-09" db="EMBL/GenBank/DDBJ databases">
        <authorList>
            <person name="Sun Q."/>
            <person name="Mori K."/>
        </authorList>
    </citation>
    <scope>NUCLEOTIDE SEQUENCE [LARGE SCALE GENOMIC DNA]</scope>
    <source>
        <strain evidence="2 3">JCM 4557</strain>
    </source>
</reference>
<dbReference type="EMBL" id="JBHMQV010000001">
    <property type="protein sequence ID" value="MFC0842846.1"/>
    <property type="molecule type" value="Genomic_DNA"/>
</dbReference>
<feature type="region of interest" description="Disordered" evidence="1">
    <location>
        <begin position="274"/>
        <end position="297"/>
    </location>
</feature>
<proteinExistence type="predicted"/>
<dbReference type="RefSeq" id="WP_394316658.1">
    <property type="nucleotide sequence ID" value="NZ_JBHMQV010000001.1"/>
</dbReference>
<feature type="compositionally biased region" description="Low complexity" evidence="1">
    <location>
        <begin position="446"/>
        <end position="465"/>
    </location>
</feature>
<feature type="compositionally biased region" description="Low complexity" evidence="1">
    <location>
        <begin position="347"/>
        <end position="358"/>
    </location>
</feature>
<name>A0ABV6TAP1_9ACTN</name>
<evidence type="ECO:0000313" key="3">
    <source>
        <dbReference type="Proteomes" id="UP001589887"/>
    </source>
</evidence>
<sequence>MPGEEDGSVPLVVGVVARWTGAGVPALVLPVPGLGAVRRLASGAVSAGGAGSGAPSGERRAGVELIGAGGVAAGPGAGVGPGLAGEVVGEVVGRAELAAGAADLDTTGAPRPTRAGDVLRWTGCTEVACRGVDFPVVGPGRELAVDGVVPGSDEGTEGAGEAAGPAVGRVVERCTGGVAGAGGTAGVSVCRAVRDNVDGAGVDDVGRACTWEGCVGSCRRPGASACRCTVSFAPVGWGERPLAAGLFNGDGSTGPSAVVPSGAGSDAGVDWLREPTGWADEGPVPDGRLAPGAPPPPELDAAVFGDTARWIGADGIGARGVPGPAPVELLVSRASWPPASELPPPLSAGFAGTAAGRSAARRSLDSAPPESAMGPLVGVRRGAGEGRESDGSAGLVRVVDAGLCAEDDRCTAGLPAVVRVLGADTTPPPGAGRAPGSVGAGTARCTGVPGDVPTPGPGAAAWPPGVCARDPALGRGPRAVDAGPLNGTPPSTGALGEVRPPPSRTARSPDGFTARTGSGPTASAVRAVTAGWDPCADTARCTGRPAAAGAPAGAGAPIADEPVTGSTGTGRPEAGPVRSASEATGAPAGTDTPVTDDPVASSTLTDRADAGPVRSSSVDGCAAAEGPGAAPVVRRVAGRVRRCTAAASAGALVRVGRGVGAAGAGVARMPPAVRGCVFVGGVGEPARAARWIDRAGAMGAAPAPGPTGVGADGVLTAGTDRSGATGSGWATGALAREPNRPARVDCSGSPGVLVANAPESMLLPAAGSRTAGDGAPVNDGFCHVGSRPPNPASTTPARAPPTARWICGI</sequence>
<feature type="region of interest" description="Disordered" evidence="1">
    <location>
        <begin position="446"/>
        <end position="522"/>
    </location>
</feature>
<evidence type="ECO:0000313" key="2">
    <source>
        <dbReference type="EMBL" id="MFC0842846.1"/>
    </source>
</evidence>